<reference evidence="3 4" key="1">
    <citation type="submission" date="2018-11" db="EMBL/GenBank/DDBJ databases">
        <title>Pseudaminobacter arsenicus sp. nov., an arsenic-resistant bacterium isolated from arsenic-rich aquifers.</title>
        <authorList>
            <person name="Mu Y."/>
        </authorList>
    </citation>
    <scope>NUCLEOTIDE SEQUENCE [LARGE SCALE GENOMIC DNA]</scope>
    <source>
        <strain evidence="3 4">CB3</strain>
    </source>
</reference>
<feature type="domain" description="CHAD" evidence="2">
    <location>
        <begin position="45"/>
        <end position="328"/>
    </location>
</feature>
<dbReference type="InterPro" id="IPR007899">
    <property type="entry name" value="CHAD_dom"/>
</dbReference>
<feature type="region of interest" description="Disordered" evidence="1">
    <location>
        <begin position="1"/>
        <end position="38"/>
    </location>
</feature>
<feature type="compositionally biased region" description="Low complexity" evidence="1">
    <location>
        <begin position="25"/>
        <end position="37"/>
    </location>
</feature>
<organism evidence="3 4">
    <name type="scientific">Borborobacter arsenicus</name>
    <dbReference type="NCBI Taxonomy" id="1851146"/>
    <lineage>
        <taxon>Bacteria</taxon>
        <taxon>Pseudomonadati</taxon>
        <taxon>Pseudomonadota</taxon>
        <taxon>Alphaproteobacteria</taxon>
        <taxon>Hyphomicrobiales</taxon>
        <taxon>Phyllobacteriaceae</taxon>
        <taxon>Borborobacter</taxon>
    </lineage>
</organism>
<sequence length="336" mass="37968">MQPVRGRSMSQPAQTPVASLREADAAPADRPAVAKAPGQARFDTDATLDTVLDFILRSALRRLRESQPAARDSNDPEGIHQYRIGLRRLRSVLGMMRPIVPSWQLESLRGEAKWLMSALNEARAWDVFATETMPPAMRDHPSVEGFDALLEAAESHRKAARDKARAAISSPRTAHFHIALGLWVEQGAWRDEATPESHGMLAGPARDFAAEILGRLHRKTLKRGRHFKRLTPQERHRLRLAFKKFRYTADFFLPLYGKRRKARLLAKTLAKAQDEFGHFNDLAVSEDLVRQIIGGAIPVEAQRAAGALLGWRLRQLELADKHLRSAWKRFRTVRLP</sequence>
<evidence type="ECO:0000259" key="2">
    <source>
        <dbReference type="PROSITE" id="PS51708"/>
    </source>
</evidence>
<evidence type="ECO:0000313" key="3">
    <source>
        <dbReference type="EMBL" id="RUM99870.1"/>
    </source>
</evidence>
<accession>A0A432VCG5</accession>
<dbReference type="PROSITE" id="PS51708">
    <property type="entry name" value="CHAD"/>
    <property type="match status" value="1"/>
</dbReference>
<proteinExistence type="predicted"/>
<dbReference type="OrthoDB" id="9777271at2"/>
<gene>
    <name evidence="3" type="ORF">EET67_03015</name>
</gene>
<feature type="compositionally biased region" description="Polar residues" evidence="1">
    <location>
        <begin position="8"/>
        <end position="17"/>
    </location>
</feature>
<comment type="caution">
    <text evidence="3">The sequence shown here is derived from an EMBL/GenBank/DDBJ whole genome shotgun (WGS) entry which is preliminary data.</text>
</comment>
<keyword evidence="4" id="KW-1185">Reference proteome</keyword>
<dbReference type="EMBL" id="RKST01000001">
    <property type="protein sequence ID" value="RUM99870.1"/>
    <property type="molecule type" value="Genomic_DNA"/>
</dbReference>
<dbReference type="SMART" id="SM00880">
    <property type="entry name" value="CHAD"/>
    <property type="match status" value="1"/>
</dbReference>
<name>A0A432VCG5_9HYPH</name>
<dbReference type="AlphaFoldDB" id="A0A432VCG5"/>
<dbReference type="PANTHER" id="PTHR39339">
    <property type="entry name" value="SLR1444 PROTEIN"/>
    <property type="match status" value="1"/>
</dbReference>
<protein>
    <submittedName>
        <fullName evidence="3">CHAD domain-containing protein</fullName>
    </submittedName>
</protein>
<dbReference type="Gene3D" id="1.40.20.10">
    <property type="entry name" value="CHAD domain"/>
    <property type="match status" value="1"/>
</dbReference>
<evidence type="ECO:0000313" key="4">
    <source>
        <dbReference type="Proteomes" id="UP000281647"/>
    </source>
</evidence>
<evidence type="ECO:0000256" key="1">
    <source>
        <dbReference type="SAM" id="MobiDB-lite"/>
    </source>
</evidence>
<dbReference type="Pfam" id="PF05235">
    <property type="entry name" value="CHAD"/>
    <property type="match status" value="1"/>
</dbReference>
<dbReference type="InterPro" id="IPR038186">
    <property type="entry name" value="CHAD_dom_sf"/>
</dbReference>
<dbReference type="PANTHER" id="PTHR39339:SF1">
    <property type="entry name" value="CHAD DOMAIN-CONTAINING PROTEIN"/>
    <property type="match status" value="1"/>
</dbReference>
<dbReference type="Proteomes" id="UP000281647">
    <property type="component" value="Unassembled WGS sequence"/>
</dbReference>